<keyword evidence="2" id="KW-1185">Reference proteome</keyword>
<organism evidence="1 2">
    <name type="scientific">Methylomonas subterranea</name>
    <dbReference type="NCBI Taxonomy" id="2952225"/>
    <lineage>
        <taxon>Bacteria</taxon>
        <taxon>Pseudomonadati</taxon>
        <taxon>Pseudomonadota</taxon>
        <taxon>Gammaproteobacteria</taxon>
        <taxon>Methylococcales</taxon>
        <taxon>Methylococcaceae</taxon>
        <taxon>Methylomonas</taxon>
    </lineage>
</organism>
<reference evidence="1 2" key="1">
    <citation type="submission" date="2022-07" db="EMBL/GenBank/DDBJ databases">
        <title>Methylomonas rivi sp. nov., Methylomonas rosea sp. nov., Methylomonas aureus sp. nov. and Methylomonas subterranea sp. nov., four novel methanotrophs isolated from a freshwater creek and the deep terrestrial subsurface.</title>
        <authorList>
            <person name="Abin C."/>
            <person name="Sankaranarayanan K."/>
            <person name="Garner C."/>
            <person name="Sindelar R."/>
            <person name="Kotary K."/>
            <person name="Garner R."/>
            <person name="Barclay S."/>
            <person name="Lawson P."/>
            <person name="Krumholz L."/>
        </authorList>
    </citation>
    <scope>NUCLEOTIDE SEQUENCE [LARGE SCALE GENOMIC DNA]</scope>
    <source>
        <strain evidence="1 2">SURF-2</strain>
    </source>
</reference>
<dbReference type="EMBL" id="JANIBJ010000001">
    <property type="protein sequence ID" value="MCQ8102586.1"/>
    <property type="molecule type" value="Genomic_DNA"/>
</dbReference>
<dbReference type="Proteomes" id="UP001524499">
    <property type="component" value="Unassembled WGS sequence"/>
</dbReference>
<gene>
    <name evidence="1" type="ORF">NP590_00605</name>
</gene>
<evidence type="ECO:0000313" key="1">
    <source>
        <dbReference type="EMBL" id="MCQ8102586.1"/>
    </source>
</evidence>
<dbReference type="RefSeq" id="WP_256600195.1">
    <property type="nucleotide sequence ID" value="NZ_JANIBJ010000001.1"/>
</dbReference>
<evidence type="ECO:0000313" key="2">
    <source>
        <dbReference type="Proteomes" id="UP001524499"/>
    </source>
</evidence>
<proteinExistence type="predicted"/>
<sequence>MFKFWAAEMVLDGESFSGFCGLVPAPCYEHEANSCWEDVFDALSTIYADRWAEQFVQIANRKPGEVVTDPTPFTLRPF</sequence>
<protein>
    <submittedName>
        <fullName evidence="1">Uncharacterized protein</fullName>
    </submittedName>
</protein>
<comment type="caution">
    <text evidence="1">The sequence shown here is derived from an EMBL/GenBank/DDBJ whole genome shotgun (WGS) entry which is preliminary data.</text>
</comment>
<name>A0ABT1TBG5_9GAMM</name>
<accession>A0ABT1TBG5</accession>